<sequence length="122" mass="13649">MDATHQEPTHLEATPAEASHAAKGQQHPIGLYFKVWGLLFLLSALSYLVDVLHLQGLLRWSLILLLMLAKAGLIVAVFMHLRWERLALICLVVVPPAALLVLAGMMVAESEYVFLLRSTYFR</sequence>
<dbReference type="OrthoDB" id="33240at2"/>
<dbReference type="InterPro" id="IPR005171">
    <property type="entry name" value="Cyt_c_oxidase_su4_prok"/>
</dbReference>
<dbReference type="AlphaFoldDB" id="A0A562PZ98"/>
<evidence type="ECO:0000256" key="5">
    <source>
        <dbReference type="ARBA" id="ARBA00023136"/>
    </source>
</evidence>
<keyword evidence="5 6" id="KW-0472">Membrane</keyword>
<dbReference type="RefSeq" id="WP_145873389.1">
    <property type="nucleotide sequence ID" value="NZ_CP046904.1"/>
</dbReference>
<evidence type="ECO:0000256" key="4">
    <source>
        <dbReference type="ARBA" id="ARBA00022989"/>
    </source>
</evidence>
<organism evidence="8 9">
    <name type="scientific">Pseudoduganella flava</name>
    <dbReference type="NCBI Taxonomy" id="871742"/>
    <lineage>
        <taxon>Bacteria</taxon>
        <taxon>Pseudomonadati</taxon>
        <taxon>Pseudomonadota</taxon>
        <taxon>Betaproteobacteria</taxon>
        <taxon>Burkholderiales</taxon>
        <taxon>Oxalobacteraceae</taxon>
        <taxon>Telluria group</taxon>
        <taxon>Pseudoduganella</taxon>
    </lineage>
</organism>
<evidence type="ECO:0000313" key="9">
    <source>
        <dbReference type="Proteomes" id="UP000315112"/>
    </source>
</evidence>
<keyword evidence="3 6" id="KW-0812">Transmembrane</keyword>
<evidence type="ECO:0000313" key="8">
    <source>
        <dbReference type="EMBL" id="TWI49718.1"/>
    </source>
</evidence>
<dbReference type="Proteomes" id="UP000315112">
    <property type="component" value="Unassembled WGS sequence"/>
</dbReference>
<feature type="transmembrane region" description="Helical" evidence="6">
    <location>
        <begin position="86"/>
        <end position="108"/>
    </location>
</feature>
<gene>
    <name evidence="7" type="ORF">GO485_06325</name>
    <name evidence="8" type="ORF">IP92_00936</name>
</gene>
<dbReference type="Pfam" id="PF03626">
    <property type="entry name" value="COX4_pro"/>
    <property type="match status" value="1"/>
</dbReference>
<evidence type="ECO:0000313" key="10">
    <source>
        <dbReference type="Proteomes" id="UP000437862"/>
    </source>
</evidence>
<dbReference type="GO" id="GO:0005886">
    <property type="term" value="C:plasma membrane"/>
    <property type="evidence" value="ECO:0007669"/>
    <property type="project" value="UniProtKB-SubCell"/>
</dbReference>
<dbReference type="EMBL" id="CP046904">
    <property type="protein sequence ID" value="QGZ38706.1"/>
    <property type="molecule type" value="Genomic_DNA"/>
</dbReference>
<evidence type="ECO:0000256" key="1">
    <source>
        <dbReference type="ARBA" id="ARBA00004651"/>
    </source>
</evidence>
<proteinExistence type="predicted"/>
<name>A0A562PZ98_9BURK</name>
<feature type="transmembrane region" description="Helical" evidence="6">
    <location>
        <begin position="60"/>
        <end position="79"/>
    </location>
</feature>
<keyword evidence="4 6" id="KW-1133">Transmembrane helix</keyword>
<feature type="transmembrane region" description="Helical" evidence="6">
    <location>
        <begin position="29"/>
        <end position="48"/>
    </location>
</feature>
<evidence type="ECO:0000256" key="3">
    <source>
        <dbReference type="ARBA" id="ARBA00022692"/>
    </source>
</evidence>
<dbReference type="Proteomes" id="UP000437862">
    <property type="component" value="Chromosome"/>
</dbReference>
<protein>
    <submittedName>
        <fullName evidence="8">Caa(3)-type oxidase subunit IV</fullName>
    </submittedName>
    <submittedName>
        <fullName evidence="7">Cytochrome C oxidase subunit IV</fullName>
    </submittedName>
</protein>
<evidence type="ECO:0000256" key="6">
    <source>
        <dbReference type="SAM" id="Phobius"/>
    </source>
</evidence>
<dbReference type="EMBL" id="VLKW01000002">
    <property type="protein sequence ID" value="TWI49718.1"/>
    <property type="molecule type" value="Genomic_DNA"/>
</dbReference>
<keyword evidence="2" id="KW-1003">Cell membrane</keyword>
<reference evidence="8 9" key="1">
    <citation type="journal article" date="2015" name="Stand. Genomic Sci.">
        <title>Genomic Encyclopedia of Bacterial and Archaeal Type Strains, Phase III: the genomes of soil and plant-associated and newly described type strains.</title>
        <authorList>
            <person name="Whitman W.B."/>
            <person name="Woyke T."/>
            <person name="Klenk H.P."/>
            <person name="Zhou Y."/>
            <person name="Lilburn T.G."/>
            <person name="Beck B.J."/>
            <person name="De Vos P."/>
            <person name="Vandamme P."/>
            <person name="Eisen J.A."/>
            <person name="Garrity G."/>
            <person name="Hugenholtz P."/>
            <person name="Kyrpides N.C."/>
        </authorList>
    </citation>
    <scope>NUCLEOTIDE SEQUENCE [LARGE SCALE GENOMIC DNA]</scope>
    <source>
        <strain evidence="8 9">CGMCC 1.10685</strain>
    </source>
</reference>
<reference evidence="8" key="2">
    <citation type="submission" date="2019-07" db="EMBL/GenBank/DDBJ databases">
        <authorList>
            <person name="Whitman W."/>
            <person name="Huntemann M."/>
            <person name="Clum A."/>
            <person name="Pillay M."/>
            <person name="Palaniappan K."/>
            <person name="Varghese N."/>
            <person name="Mikhailova N."/>
            <person name="Stamatis D."/>
            <person name="Reddy T."/>
            <person name="Daum C."/>
            <person name="Shapiro N."/>
            <person name="Ivanova N."/>
            <person name="Kyrpides N."/>
            <person name="Woyke T."/>
        </authorList>
    </citation>
    <scope>NUCLEOTIDE SEQUENCE</scope>
    <source>
        <strain evidence="8">CGMCC 1.10685</strain>
    </source>
</reference>
<evidence type="ECO:0000313" key="7">
    <source>
        <dbReference type="EMBL" id="QGZ38706.1"/>
    </source>
</evidence>
<comment type="subcellular location">
    <subcellularLocation>
        <location evidence="1">Cell membrane</location>
        <topology evidence="1">Multi-pass membrane protein</topology>
    </subcellularLocation>
</comment>
<keyword evidence="10" id="KW-1185">Reference proteome</keyword>
<reference evidence="7 10" key="3">
    <citation type="submission" date="2019-12" db="EMBL/GenBank/DDBJ databases">
        <title>Draft Genome Sequences of Six Type Strains of the Genus Massilia.</title>
        <authorList>
            <person name="Miess H."/>
            <person name="Frediansyah A."/>
            <person name="Goeker M."/>
            <person name="Gross H."/>
        </authorList>
    </citation>
    <scope>NUCLEOTIDE SEQUENCE [LARGE SCALE GENOMIC DNA]</scope>
    <source>
        <strain evidence="7 10">DSM 26639</strain>
    </source>
</reference>
<accession>A0A562PZ98</accession>
<evidence type="ECO:0000256" key="2">
    <source>
        <dbReference type="ARBA" id="ARBA00022475"/>
    </source>
</evidence>